<dbReference type="InterPro" id="IPR036946">
    <property type="entry name" value="G_retro_matrix_sf"/>
</dbReference>
<reference evidence="5" key="3">
    <citation type="submission" date="2025-09" db="UniProtKB">
        <authorList>
            <consortium name="Ensembl"/>
        </authorList>
    </citation>
    <scope>IDENTIFICATION</scope>
</reference>
<dbReference type="Gene3D" id="4.10.60.10">
    <property type="entry name" value="Zinc finger, CCHC-type"/>
    <property type="match status" value="1"/>
</dbReference>
<feature type="region of interest" description="Disordered" evidence="3">
    <location>
        <begin position="118"/>
        <end position="149"/>
    </location>
</feature>
<dbReference type="PROSITE" id="PS50158">
    <property type="entry name" value="ZF_CCHC"/>
    <property type="match status" value="1"/>
</dbReference>
<dbReference type="SUPFAM" id="SSF47836">
    <property type="entry name" value="Retroviral matrix proteins"/>
    <property type="match status" value="1"/>
</dbReference>
<dbReference type="Gene3D" id="1.10.375.10">
    <property type="entry name" value="Human Immunodeficiency Virus Type 1 Capsid Protein"/>
    <property type="match status" value="1"/>
</dbReference>
<evidence type="ECO:0000259" key="4">
    <source>
        <dbReference type="PROSITE" id="PS50158"/>
    </source>
</evidence>
<protein>
    <recommendedName>
        <fullName evidence="4">CCHC-type domain-containing protein</fullName>
    </recommendedName>
</protein>
<accession>A0A8I5NBV9</accession>
<dbReference type="InterPro" id="IPR050462">
    <property type="entry name" value="Retroviral_Gag-Pol_poly"/>
</dbReference>
<reference evidence="5" key="2">
    <citation type="submission" date="2025-08" db="UniProtKB">
        <authorList>
            <consortium name="Ensembl"/>
        </authorList>
    </citation>
    <scope>IDENTIFICATION</scope>
</reference>
<keyword evidence="1" id="KW-0862">Zinc</keyword>
<dbReference type="PANTHER" id="PTHR33166">
    <property type="entry name" value="GAG_P30 DOMAIN-CONTAINING PROTEIN"/>
    <property type="match status" value="1"/>
</dbReference>
<keyword evidence="1" id="KW-0863">Zinc-finger</keyword>
<dbReference type="InterPro" id="IPR010999">
    <property type="entry name" value="Retrovr_matrix"/>
</dbReference>
<dbReference type="GO" id="GO:0003676">
    <property type="term" value="F:nucleic acid binding"/>
    <property type="evidence" value="ECO:0007669"/>
    <property type="project" value="InterPro"/>
</dbReference>
<dbReference type="GO" id="GO:0019068">
    <property type="term" value="P:virion assembly"/>
    <property type="evidence" value="ECO:0007669"/>
    <property type="project" value="InterPro"/>
</dbReference>
<keyword evidence="6" id="KW-1185">Reference proteome</keyword>
<reference evidence="5 6" key="1">
    <citation type="submission" date="2012-03" db="EMBL/GenBank/DDBJ databases">
        <title>Whole Genome Assembly of Papio anubis.</title>
        <authorList>
            <person name="Liu Y.L."/>
            <person name="Abraham K.A."/>
            <person name="Akbar H.A."/>
            <person name="Ali S.A."/>
            <person name="Anosike U.A."/>
            <person name="Aqrawi P.A."/>
            <person name="Arias F.A."/>
            <person name="Attaway T.A."/>
            <person name="Awwad R.A."/>
            <person name="Babu C.B."/>
            <person name="Bandaranaike D.B."/>
            <person name="Battles P.B."/>
            <person name="Bell A.B."/>
            <person name="Beltran B.B."/>
            <person name="Berhane-Mersha D.B."/>
            <person name="Bess C.B."/>
            <person name="Bickham C.B."/>
            <person name="Bolden T.B."/>
            <person name="Carter K.C."/>
            <person name="Chau D.C."/>
            <person name="Chavez A.C."/>
            <person name="Clerc-Blankenburg K.C."/>
            <person name="Coyle M.C."/>
            <person name="Dao M.D."/>
            <person name="Davila M.L.D."/>
            <person name="Davy-Carroll L.D."/>
            <person name="Denson S.D."/>
            <person name="Dinh H.D."/>
            <person name="Fernandez S.F."/>
            <person name="Fernando P.F."/>
            <person name="Forbes L.F."/>
            <person name="Francis C.F."/>
            <person name="Francisco L.F."/>
            <person name="Fu Q.F."/>
            <person name="Garcia-Iii R.G."/>
            <person name="Garrett T.G."/>
            <person name="Gross S.G."/>
            <person name="Gubbala S.G."/>
            <person name="Hirani K.H."/>
            <person name="Hogues M.H."/>
            <person name="Hollins B.H."/>
            <person name="Jackson L.J."/>
            <person name="Javaid M.J."/>
            <person name="Jhangiani S.J."/>
            <person name="Johnson A.J."/>
            <person name="Johnson B.J."/>
            <person name="Jones J.J."/>
            <person name="Joshi V.J."/>
            <person name="Kalu J.K."/>
            <person name="Khan N.K."/>
            <person name="Korchina V.K."/>
            <person name="Kovar C.K."/>
            <person name="Lago L.L."/>
            <person name="Lara F.L."/>
            <person name="Le T.-K.L."/>
            <person name="Lee S.L."/>
            <person name="Legall-Iii F.L."/>
            <person name="Lemon S.L."/>
            <person name="Liu J.L."/>
            <person name="Liu Y.-S.L."/>
            <person name="Liyanage D.L."/>
            <person name="Lopez J.L."/>
            <person name="Lorensuhewa L.L."/>
            <person name="Mata R.M."/>
            <person name="Mathew T.M."/>
            <person name="Mercado C.M."/>
            <person name="Mercado I.M."/>
            <person name="Morales K.M."/>
            <person name="Morgan M.M."/>
            <person name="Munidasa M.M."/>
            <person name="Ngo D.N."/>
            <person name="Nguyen L.N."/>
            <person name="Nguyen T.N."/>
            <person name="Nguyen N.N."/>
            <person name="Obregon M.O."/>
            <person name="Okwuonu G.O."/>
            <person name="Ongeri F.O."/>
            <person name="Onwere C.O."/>
            <person name="Osifeso I.O."/>
            <person name="Parra A.P."/>
            <person name="Patil S.P."/>
            <person name="Perez A.P."/>
            <person name="Perez Y.P."/>
            <person name="Pham C.P."/>
            <person name="Pu L.-L.P."/>
            <person name="Puazo M.P."/>
            <person name="Quiroz J.Q."/>
            <person name="Rouhana J.R."/>
            <person name="Ruiz M.R."/>
            <person name="Ruiz S.-J.R."/>
            <person name="Saada N.S."/>
            <person name="Santibanez J.S."/>
            <person name="Scheel M.S."/>
            <person name="Schneider B.S."/>
            <person name="Simmons D.S."/>
            <person name="Sisson I.S."/>
            <person name="Tang L.-Y.T."/>
            <person name="Thornton R.T."/>
            <person name="Tisius J.T."/>
            <person name="Toledanes G.T."/>
            <person name="Trejos Z.T."/>
            <person name="Usmani K.U."/>
            <person name="Varghese R.V."/>
            <person name="Vattathil S.V."/>
            <person name="Vee V.V."/>
            <person name="Walker D.W."/>
            <person name="Weissenberger G.W."/>
            <person name="White C.W."/>
            <person name="Williams A.W."/>
            <person name="Woodworth J.W."/>
            <person name="Wright R.W."/>
            <person name="Zhu Y.Z."/>
            <person name="Han Y.H."/>
            <person name="Newsham I.N."/>
            <person name="Nazareth L.N."/>
            <person name="Worley K.W."/>
            <person name="Muzny D.M."/>
            <person name="Rogers J.R."/>
            <person name="Gibbs R.G."/>
        </authorList>
    </citation>
    <scope>NUCLEOTIDE SEQUENCE [LARGE SCALE GENOMIC DNA]</scope>
</reference>
<dbReference type="InterPro" id="IPR008919">
    <property type="entry name" value="Retrov_capsid_N"/>
</dbReference>
<proteinExistence type="predicted"/>
<organism evidence="5 6">
    <name type="scientific">Papio anubis</name>
    <name type="common">Olive baboon</name>
    <dbReference type="NCBI Taxonomy" id="9555"/>
    <lineage>
        <taxon>Eukaryota</taxon>
        <taxon>Metazoa</taxon>
        <taxon>Chordata</taxon>
        <taxon>Craniata</taxon>
        <taxon>Vertebrata</taxon>
        <taxon>Euteleostomi</taxon>
        <taxon>Mammalia</taxon>
        <taxon>Eutheria</taxon>
        <taxon>Euarchontoglires</taxon>
        <taxon>Primates</taxon>
        <taxon>Haplorrhini</taxon>
        <taxon>Catarrhini</taxon>
        <taxon>Cercopithecidae</taxon>
        <taxon>Cercopithecinae</taxon>
        <taxon>Papio</taxon>
    </lineage>
</organism>
<dbReference type="InterPro" id="IPR001878">
    <property type="entry name" value="Znf_CCHC"/>
</dbReference>
<feature type="coiled-coil region" evidence="2">
    <location>
        <begin position="391"/>
        <end position="418"/>
    </location>
</feature>
<dbReference type="SMART" id="SM00343">
    <property type="entry name" value="ZnF_C2HC"/>
    <property type="match status" value="1"/>
</dbReference>
<dbReference type="OMA" id="CILQNWD"/>
<feature type="domain" description="CCHC-type" evidence="4">
    <location>
        <begin position="436"/>
        <end position="451"/>
    </location>
</feature>
<dbReference type="Proteomes" id="UP000028761">
    <property type="component" value="Chromosome 20"/>
</dbReference>
<evidence type="ECO:0000313" key="5">
    <source>
        <dbReference type="Ensembl" id="ENSPANP00000050947.1"/>
    </source>
</evidence>
<evidence type="ECO:0000313" key="6">
    <source>
        <dbReference type="Proteomes" id="UP000028761"/>
    </source>
</evidence>
<evidence type="ECO:0000256" key="3">
    <source>
        <dbReference type="SAM" id="MobiDB-lite"/>
    </source>
</evidence>
<keyword evidence="2" id="KW-0175">Coiled coil</keyword>
<dbReference type="InterPro" id="IPR036875">
    <property type="entry name" value="Znf_CCHC_sf"/>
</dbReference>
<sequence length="505" mass="56580">MGNKIAVPQNSPLGCILQNWDKFDLQTIKQKRLVFLCNTVWPKYDLEGQEAWPVGGSLNVNTILQLDLYCRRHRKWSEVPYVKTFMILRENPNFCKGRETNPTLLPILSRPLQSPQPGGLNDFLVNPPQPPLPETKEKEQAPPVPSSLYHTLSLDGSASTYTRPPGPRSGICPLPVVSRLTGPVQVQVPFSMHDLSQVKEDLGKFSENPGKFLEGFRKLTLTFELTWKDVAILLGQTLSLDERQTIWEAARQCGDELHLADANYPVGATAVPLQDPNWDYDTPAGICARNHMLLCLIEGMKRSQVKPVNYNKLATIDQGPHENPIAFLERLQETLIKHTNLDPGSPEGQLVLKDHFLTQAAPDIRRKLQRLALGTSAPMSQILKLASSVFYNRDQEERDRAEKKEKQKEERQAQLLAALQVHQPPPGCPKDTLPGKCYQCGKPGHWKANCPHGPKGEKPYTACPLCRKLSYWKGNCPESQKVPEPDHNSIWFELEGPSAVAGSLV</sequence>
<dbReference type="SUPFAM" id="SSF57756">
    <property type="entry name" value="Retrovirus zinc finger-like domains"/>
    <property type="match status" value="1"/>
</dbReference>
<dbReference type="GO" id="GO:0008270">
    <property type="term" value="F:zinc ion binding"/>
    <property type="evidence" value="ECO:0007669"/>
    <property type="project" value="UniProtKB-KW"/>
</dbReference>
<dbReference type="Ensembl" id="ENSPANT00000077195.1">
    <property type="protein sequence ID" value="ENSPANP00000050947.1"/>
    <property type="gene ID" value="ENSPANG00000039585.1"/>
</dbReference>
<dbReference type="SUPFAM" id="SSF47943">
    <property type="entry name" value="Retrovirus capsid protein, N-terminal core domain"/>
    <property type="match status" value="1"/>
</dbReference>
<dbReference type="GeneTree" id="ENSGT01140000282623"/>
<dbReference type="AlphaFoldDB" id="A0A8I5NBV9"/>
<evidence type="ECO:0000256" key="1">
    <source>
        <dbReference type="PROSITE-ProRule" id="PRU00047"/>
    </source>
</evidence>
<dbReference type="Pfam" id="PF02093">
    <property type="entry name" value="Gag_p30"/>
    <property type="match status" value="1"/>
</dbReference>
<dbReference type="Pfam" id="PF00098">
    <property type="entry name" value="zf-CCHC"/>
    <property type="match status" value="1"/>
</dbReference>
<dbReference type="InterPro" id="IPR003036">
    <property type="entry name" value="Gag_P30"/>
</dbReference>
<evidence type="ECO:0000256" key="2">
    <source>
        <dbReference type="SAM" id="Coils"/>
    </source>
</evidence>
<dbReference type="Gene3D" id="1.10.150.180">
    <property type="entry name" value="Gamma-retroviral matrix domain"/>
    <property type="match status" value="1"/>
</dbReference>
<keyword evidence="1" id="KW-0479">Metal-binding</keyword>
<name>A0A8I5NBV9_PAPAN</name>